<dbReference type="Pfam" id="PF04571">
    <property type="entry name" value="Lipin_N"/>
    <property type="match status" value="1"/>
</dbReference>
<evidence type="ECO:0000256" key="1">
    <source>
        <dbReference type="ARBA" id="ARBA00001946"/>
    </source>
</evidence>
<protein>
    <recommendedName>
        <fullName evidence="3">phosphatidate phosphatase</fullName>
        <ecNumber evidence="3">3.1.3.4</ecNumber>
    </recommendedName>
</protein>
<dbReference type="PANTHER" id="PTHR12181:SF12">
    <property type="entry name" value="PHOSPHATIDATE PHOSPHATASE"/>
    <property type="match status" value="1"/>
</dbReference>
<evidence type="ECO:0000256" key="2">
    <source>
        <dbReference type="ARBA" id="ARBA00005476"/>
    </source>
</evidence>
<dbReference type="SUPFAM" id="SSF56784">
    <property type="entry name" value="HAD-like"/>
    <property type="match status" value="1"/>
</dbReference>
<reference evidence="7" key="1">
    <citation type="submission" date="2022-07" db="EMBL/GenBank/DDBJ databases">
        <title>Evaluation of T. orientalis genome assembly methods using nanopore sequencing and analysis of variation between genomes.</title>
        <authorList>
            <person name="Yam J."/>
            <person name="Micallef M.L."/>
            <person name="Liu M."/>
            <person name="Djordjevic S.P."/>
            <person name="Bogema D.R."/>
            <person name="Jenkins C."/>
        </authorList>
    </citation>
    <scope>NUCLEOTIDE SEQUENCE</scope>
    <source>
        <strain evidence="7">Fish Creek</strain>
    </source>
</reference>
<dbReference type="InterPro" id="IPR031703">
    <property type="entry name" value="Lipin_mid"/>
</dbReference>
<dbReference type="OrthoDB" id="4567at2759"/>
<dbReference type="InterPro" id="IPR036412">
    <property type="entry name" value="HAD-like_sf"/>
</dbReference>
<dbReference type="InterPro" id="IPR031315">
    <property type="entry name" value="LNS2/PITP"/>
</dbReference>
<dbReference type="EC" id="3.1.3.4" evidence="3"/>
<gene>
    <name evidence="7" type="ORF">MACJ_002970</name>
</gene>
<dbReference type="Pfam" id="PF08235">
    <property type="entry name" value="LNS2"/>
    <property type="match status" value="1"/>
</dbReference>
<feature type="domain" description="LNS2/PITP" evidence="6">
    <location>
        <begin position="391"/>
        <end position="548"/>
    </location>
</feature>
<dbReference type="GO" id="GO:0008195">
    <property type="term" value="F:phosphatidate phosphatase activity"/>
    <property type="evidence" value="ECO:0007669"/>
    <property type="project" value="UniProtKB-EC"/>
</dbReference>
<comment type="similarity">
    <text evidence="2">Belongs to the lipin family.</text>
</comment>
<evidence type="ECO:0000313" key="7">
    <source>
        <dbReference type="EMBL" id="UKJ89716.1"/>
    </source>
</evidence>
<evidence type="ECO:0000313" key="8">
    <source>
        <dbReference type="Proteomes" id="UP000244803"/>
    </source>
</evidence>
<dbReference type="SMART" id="SM00775">
    <property type="entry name" value="LNS2"/>
    <property type="match status" value="1"/>
</dbReference>
<name>A0A976QT34_THEOR</name>
<proteinExistence type="inferred from homology"/>
<dbReference type="EMBL" id="CP056067">
    <property type="protein sequence ID" value="UKJ89716.1"/>
    <property type="molecule type" value="Genomic_DNA"/>
</dbReference>
<keyword evidence="4 7" id="KW-0378">Hydrolase</keyword>
<sequence length="600" mass="67752">MWEKLCNRVLSALDLNQATLSGCSDIICVKQKPTDSTLDLVADDGWVYKSTPFHVRFGKAKLLKSREKRVAVYVNGQLTNLTMKLGSVGEAYFRDGGDDVDSLDPSTFSSRTDKESSSGIVDYGYYACNSKNDFGNMGSPFDFESAVTSKSEENTPNSVETPQSNISSSVANLSYNREESVTDGDENVPFSKAYYRQYTNKPESTPLLTEAPDTAERKSSEFFQQFTEGDLVLQFSLCGHLLTSNDHILNENLFHANIVDYSKLNEDPKLWFHESMVACFDGKPPYYPSRIALPLLASWMVFNKPLSIEAIEKLLRSSLHITHKRVIRRKHTKAIYKSKGKRITLRPTSQQLSKLGLKYGQNTIKFSVYSTLQGVKSVYASMYLLPSDAKIVISDVDGTITKSNALGHLMPIIGRDWTHSGVAELFTKIRQHGYFVLYLSARAIGQADITREYLFDLTQKSREKLPKGPLFLSPDRLMSSIKREVITKNAYMFKIPCLRDINSLFPSKHNPFYAGFGNNSSDHRAYVSVGVPEKRVFIINPSGVISHVNSQFAKTYESMSEIAETMFPHVRSEQVENDKELFNSHHFWNFPVLKESEKLD</sequence>
<dbReference type="InterPro" id="IPR013209">
    <property type="entry name" value="LNS2"/>
</dbReference>
<dbReference type="InterPro" id="IPR007651">
    <property type="entry name" value="Lipin_N"/>
</dbReference>
<accession>A0A976QT34</accession>
<dbReference type="InterPro" id="IPR026058">
    <property type="entry name" value="LIPIN"/>
</dbReference>
<dbReference type="Proteomes" id="UP000244803">
    <property type="component" value="Chromosome 4"/>
</dbReference>
<evidence type="ECO:0000256" key="5">
    <source>
        <dbReference type="SAM" id="MobiDB-lite"/>
    </source>
</evidence>
<evidence type="ECO:0000256" key="4">
    <source>
        <dbReference type="ARBA" id="ARBA00022801"/>
    </source>
</evidence>
<dbReference type="Pfam" id="PF16876">
    <property type="entry name" value="Lipin_mid"/>
    <property type="match status" value="1"/>
</dbReference>
<comment type="cofactor">
    <cofactor evidence="1">
        <name>Mg(2+)</name>
        <dbReference type="ChEBI" id="CHEBI:18420"/>
    </cofactor>
</comment>
<organism evidence="7 8">
    <name type="scientific">Theileria orientalis</name>
    <dbReference type="NCBI Taxonomy" id="68886"/>
    <lineage>
        <taxon>Eukaryota</taxon>
        <taxon>Sar</taxon>
        <taxon>Alveolata</taxon>
        <taxon>Apicomplexa</taxon>
        <taxon>Aconoidasida</taxon>
        <taxon>Piroplasmida</taxon>
        <taxon>Theileriidae</taxon>
        <taxon>Theileria</taxon>
    </lineage>
</organism>
<evidence type="ECO:0000259" key="6">
    <source>
        <dbReference type="SMART" id="SM00775"/>
    </source>
</evidence>
<feature type="compositionally biased region" description="Polar residues" evidence="5">
    <location>
        <begin position="146"/>
        <end position="166"/>
    </location>
</feature>
<feature type="region of interest" description="Disordered" evidence="5">
    <location>
        <begin position="145"/>
        <end position="166"/>
    </location>
</feature>
<dbReference type="AlphaFoldDB" id="A0A976QT34"/>
<dbReference type="PANTHER" id="PTHR12181">
    <property type="entry name" value="LIPIN"/>
    <property type="match status" value="1"/>
</dbReference>
<evidence type="ECO:0000256" key="3">
    <source>
        <dbReference type="ARBA" id="ARBA00012638"/>
    </source>
</evidence>